<evidence type="ECO:0000313" key="3">
    <source>
        <dbReference type="Proteomes" id="UP001497516"/>
    </source>
</evidence>
<dbReference type="Proteomes" id="UP001497516">
    <property type="component" value="Chromosome 10"/>
</dbReference>
<name>A0AAV2CPP2_9ROSI</name>
<keyword evidence="3" id="KW-1185">Reference proteome</keyword>
<evidence type="ECO:0008006" key="4">
    <source>
        <dbReference type="Google" id="ProtNLM"/>
    </source>
</evidence>
<feature type="transmembrane region" description="Helical" evidence="1">
    <location>
        <begin position="220"/>
        <end position="244"/>
    </location>
</feature>
<dbReference type="PANTHER" id="PTHR33133">
    <property type="entry name" value="OS08G0107100 PROTEIN-RELATED"/>
    <property type="match status" value="1"/>
</dbReference>
<protein>
    <recommendedName>
        <fullName evidence="4">Transmembrane protein</fullName>
    </recommendedName>
</protein>
<dbReference type="PANTHER" id="PTHR33133:SF1">
    <property type="entry name" value="EXPRESSED PROTEIN-RELATED"/>
    <property type="match status" value="1"/>
</dbReference>
<feature type="transmembrane region" description="Helical" evidence="1">
    <location>
        <begin position="264"/>
        <end position="288"/>
    </location>
</feature>
<keyword evidence="1" id="KW-0472">Membrane</keyword>
<feature type="transmembrane region" description="Helical" evidence="1">
    <location>
        <begin position="129"/>
        <end position="151"/>
    </location>
</feature>
<accession>A0AAV2CPP2</accession>
<feature type="transmembrane region" description="Helical" evidence="1">
    <location>
        <begin position="81"/>
        <end position="108"/>
    </location>
</feature>
<proteinExistence type="predicted"/>
<gene>
    <name evidence="2" type="ORF">LTRI10_LOCUS6104</name>
</gene>
<organism evidence="2 3">
    <name type="scientific">Linum trigynum</name>
    <dbReference type="NCBI Taxonomy" id="586398"/>
    <lineage>
        <taxon>Eukaryota</taxon>
        <taxon>Viridiplantae</taxon>
        <taxon>Streptophyta</taxon>
        <taxon>Embryophyta</taxon>
        <taxon>Tracheophyta</taxon>
        <taxon>Spermatophyta</taxon>
        <taxon>Magnoliopsida</taxon>
        <taxon>eudicotyledons</taxon>
        <taxon>Gunneridae</taxon>
        <taxon>Pentapetalae</taxon>
        <taxon>rosids</taxon>
        <taxon>fabids</taxon>
        <taxon>Malpighiales</taxon>
        <taxon>Linaceae</taxon>
        <taxon>Linum</taxon>
    </lineage>
</organism>
<evidence type="ECO:0000256" key="1">
    <source>
        <dbReference type="SAM" id="Phobius"/>
    </source>
</evidence>
<keyword evidence="1" id="KW-0812">Transmembrane</keyword>
<keyword evidence="1" id="KW-1133">Transmembrane helix</keyword>
<dbReference type="AlphaFoldDB" id="A0AAV2CPP2"/>
<dbReference type="EMBL" id="OZ034814">
    <property type="protein sequence ID" value="CAL1358555.1"/>
    <property type="molecule type" value="Genomic_DNA"/>
</dbReference>
<feature type="transmembrane region" description="Helical" evidence="1">
    <location>
        <begin position="26"/>
        <end position="49"/>
    </location>
</feature>
<sequence>MDSSWLKGLLSIFSETFKTIPKNPTLITWVAIAILIFNSLIYFVTLGFFRLLVNSFESMAADPTNLDKIFSSLASIITYELIMALIISLSSLFVAASTIFASSMVIGGKTTTTVKGVFSRVIRSWKGPLVTWVYMALFLLGYMCVLFAIMYPFTLVLLSSPRVLLVTMYIFVGLGSVLGSYLLVDLSLGIVGSVVEQGIYGLEAIGKAARIVKGMKLHGFVVNLVFGLVGWGFMKCLVWVGFRLPGAGQVVSPTGLAGLGWPTAGQILAGLVVANCFCLLKMLWWVAYSVMFYEGVKRHGEEVAQLEEDVEEYTKLSVTMV</sequence>
<evidence type="ECO:0000313" key="2">
    <source>
        <dbReference type="EMBL" id="CAL1358555.1"/>
    </source>
</evidence>
<feature type="transmembrane region" description="Helical" evidence="1">
    <location>
        <begin position="163"/>
        <end position="184"/>
    </location>
</feature>
<reference evidence="2 3" key="1">
    <citation type="submission" date="2024-04" db="EMBL/GenBank/DDBJ databases">
        <authorList>
            <person name="Fracassetti M."/>
        </authorList>
    </citation>
    <scope>NUCLEOTIDE SEQUENCE [LARGE SCALE GENOMIC DNA]</scope>
</reference>